<feature type="domain" description="Resolvase/invertase-type recombinase catalytic" evidence="3">
    <location>
        <begin position="1"/>
        <end position="123"/>
    </location>
</feature>
<dbReference type="Pfam" id="PF00239">
    <property type="entry name" value="Resolvase"/>
    <property type="match status" value="1"/>
</dbReference>
<dbReference type="PROSITE" id="PS51736">
    <property type="entry name" value="RECOMBINASES_3"/>
    <property type="match status" value="1"/>
</dbReference>
<dbReference type="GO" id="GO:0003677">
    <property type="term" value="F:DNA binding"/>
    <property type="evidence" value="ECO:0007669"/>
    <property type="project" value="UniProtKB-KW"/>
</dbReference>
<reference evidence="4" key="2">
    <citation type="journal article" date="2014" name="ISME J.">
        <title>Microbial stratification in low pH oxic and suboxic macroscopic growths along an acid mine drainage.</title>
        <authorList>
            <person name="Mendez-Garcia C."/>
            <person name="Mesa V."/>
            <person name="Sprenger R.R."/>
            <person name="Richter M."/>
            <person name="Diez M.S."/>
            <person name="Solano J."/>
            <person name="Bargiela R."/>
            <person name="Golyshina O.V."/>
            <person name="Manteca A."/>
            <person name="Ramos J.L."/>
            <person name="Gallego J.R."/>
            <person name="Llorente I."/>
            <person name="Martins Dos Santos V.A."/>
            <person name="Jensen O.N."/>
            <person name="Pelaez A.I."/>
            <person name="Sanchez J."/>
            <person name="Ferrer M."/>
        </authorList>
    </citation>
    <scope>NUCLEOTIDE SEQUENCE</scope>
</reference>
<evidence type="ECO:0000259" key="3">
    <source>
        <dbReference type="PROSITE" id="PS51736"/>
    </source>
</evidence>
<dbReference type="SUPFAM" id="SSF53041">
    <property type="entry name" value="Resolvase-like"/>
    <property type="match status" value="1"/>
</dbReference>
<dbReference type="InterPro" id="IPR050639">
    <property type="entry name" value="SSR_resolvase"/>
</dbReference>
<accession>T1CK74</accession>
<name>T1CK74_9ZZZZ</name>
<dbReference type="SMART" id="SM00857">
    <property type="entry name" value="Resolvase"/>
    <property type="match status" value="1"/>
</dbReference>
<feature type="non-terminal residue" evidence="4">
    <location>
        <position position="1"/>
    </location>
</feature>
<sequence length="131" mass="14253">QEEELRASSTGEVVGVFRDRASGLREHRPGLDRVLAMAPAGGISVVRVTHEDRLARFGSAWLRQLLEKDGVLLEVAHPKGSGGGLEELLEDFTALVATFAGRMYGIRSKEAQRRLLVQAQQKVSGDDRSTG</sequence>
<gene>
    <name evidence="4" type="ORF">B2A_00653</name>
</gene>
<dbReference type="Gene3D" id="3.40.50.1390">
    <property type="entry name" value="Resolvase, N-terminal catalytic domain"/>
    <property type="match status" value="1"/>
</dbReference>
<keyword evidence="2" id="KW-0233">DNA recombination</keyword>
<keyword evidence="1" id="KW-0238">DNA-binding</keyword>
<dbReference type="Gene3D" id="1.10.287.2170">
    <property type="match status" value="1"/>
</dbReference>
<dbReference type="EMBL" id="AUZZ01000512">
    <property type="protein sequence ID" value="EQD67769.1"/>
    <property type="molecule type" value="Genomic_DNA"/>
</dbReference>
<organism evidence="4">
    <name type="scientific">mine drainage metagenome</name>
    <dbReference type="NCBI Taxonomy" id="410659"/>
    <lineage>
        <taxon>unclassified sequences</taxon>
        <taxon>metagenomes</taxon>
        <taxon>ecological metagenomes</taxon>
    </lineage>
</organism>
<evidence type="ECO:0000256" key="2">
    <source>
        <dbReference type="ARBA" id="ARBA00023172"/>
    </source>
</evidence>
<dbReference type="GO" id="GO:0000150">
    <property type="term" value="F:DNA strand exchange activity"/>
    <property type="evidence" value="ECO:0007669"/>
    <property type="project" value="InterPro"/>
</dbReference>
<comment type="caution">
    <text evidence="4">The sequence shown here is derived from an EMBL/GenBank/DDBJ whole genome shotgun (WGS) entry which is preliminary data.</text>
</comment>
<dbReference type="InterPro" id="IPR036162">
    <property type="entry name" value="Resolvase-like_N_sf"/>
</dbReference>
<proteinExistence type="predicted"/>
<protein>
    <submittedName>
        <fullName evidence="4">Resolvase domain protein</fullName>
    </submittedName>
</protein>
<dbReference type="InterPro" id="IPR006119">
    <property type="entry name" value="Resolv_N"/>
</dbReference>
<evidence type="ECO:0000256" key="1">
    <source>
        <dbReference type="ARBA" id="ARBA00023125"/>
    </source>
</evidence>
<reference evidence="4" key="1">
    <citation type="submission" date="2013-08" db="EMBL/GenBank/DDBJ databases">
        <authorList>
            <person name="Mendez C."/>
            <person name="Richter M."/>
            <person name="Ferrer M."/>
            <person name="Sanchez J."/>
        </authorList>
    </citation>
    <scope>NUCLEOTIDE SEQUENCE</scope>
</reference>
<dbReference type="PANTHER" id="PTHR30461:SF2">
    <property type="entry name" value="SERINE RECOMBINASE PINE-RELATED"/>
    <property type="match status" value="1"/>
</dbReference>
<dbReference type="AlphaFoldDB" id="T1CK74"/>
<evidence type="ECO:0000313" key="4">
    <source>
        <dbReference type="EMBL" id="EQD67769.1"/>
    </source>
</evidence>
<dbReference type="PANTHER" id="PTHR30461">
    <property type="entry name" value="DNA-INVERTASE FROM LAMBDOID PROPHAGE"/>
    <property type="match status" value="1"/>
</dbReference>